<dbReference type="Proteomes" id="UP000199334">
    <property type="component" value="Unassembled WGS sequence"/>
</dbReference>
<dbReference type="InterPro" id="IPR011066">
    <property type="entry name" value="MscS_channel_C_sf"/>
</dbReference>
<feature type="transmembrane region" description="Helical" evidence="7">
    <location>
        <begin position="134"/>
        <end position="157"/>
    </location>
</feature>
<proteinExistence type="inferred from homology"/>
<evidence type="ECO:0000259" key="8">
    <source>
        <dbReference type="Pfam" id="PF00924"/>
    </source>
</evidence>
<keyword evidence="4 7" id="KW-0812">Transmembrane</keyword>
<dbReference type="Pfam" id="PF21082">
    <property type="entry name" value="MS_channel_3rd"/>
    <property type="match status" value="1"/>
</dbReference>
<evidence type="ECO:0000256" key="7">
    <source>
        <dbReference type="SAM" id="Phobius"/>
    </source>
</evidence>
<protein>
    <submittedName>
        <fullName evidence="11">MscS family membrane protein</fullName>
    </submittedName>
</protein>
<dbReference type="Gene3D" id="1.10.287.1260">
    <property type="match status" value="1"/>
</dbReference>
<dbReference type="AlphaFoldDB" id="A0A1H0AKJ2"/>
<evidence type="ECO:0000259" key="9">
    <source>
        <dbReference type="Pfam" id="PF21082"/>
    </source>
</evidence>
<feature type="domain" description="Mechanosensitive ion channel MscS C-terminal" evidence="9">
    <location>
        <begin position="256"/>
        <end position="342"/>
    </location>
</feature>
<dbReference type="RefSeq" id="WP_093856435.1">
    <property type="nucleotide sequence ID" value="NZ_BJVZ01000021.1"/>
</dbReference>
<dbReference type="InterPro" id="IPR049142">
    <property type="entry name" value="MS_channel_1st"/>
</dbReference>
<name>A0A1H0AKJ2_9BACI</name>
<dbReference type="PANTHER" id="PTHR43634:SF2">
    <property type="entry name" value="LOW CONDUCTANCE MECHANOSENSITIVE CHANNEL YNAI"/>
    <property type="match status" value="1"/>
</dbReference>
<dbReference type="InterPro" id="IPR045042">
    <property type="entry name" value="YnaI-like"/>
</dbReference>
<dbReference type="Pfam" id="PF21088">
    <property type="entry name" value="MS_channel_1st"/>
    <property type="match status" value="1"/>
</dbReference>
<feature type="transmembrane region" description="Helical" evidence="7">
    <location>
        <begin position="163"/>
        <end position="181"/>
    </location>
</feature>
<dbReference type="Gene3D" id="3.30.70.100">
    <property type="match status" value="1"/>
</dbReference>
<keyword evidence="6 7" id="KW-0472">Membrane</keyword>
<evidence type="ECO:0000256" key="4">
    <source>
        <dbReference type="ARBA" id="ARBA00022692"/>
    </source>
</evidence>
<comment type="similarity">
    <text evidence="2">Belongs to the MscS (TC 1.A.23) family.</text>
</comment>
<evidence type="ECO:0000313" key="12">
    <source>
        <dbReference type="Proteomes" id="UP000199334"/>
    </source>
</evidence>
<dbReference type="EMBL" id="FNIG01000004">
    <property type="protein sequence ID" value="SDN33861.1"/>
    <property type="molecule type" value="Genomic_DNA"/>
</dbReference>
<dbReference type="STRING" id="237069.SAMN05216498_1973"/>
<evidence type="ECO:0000256" key="6">
    <source>
        <dbReference type="ARBA" id="ARBA00023136"/>
    </source>
</evidence>
<feature type="transmembrane region" description="Helical" evidence="7">
    <location>
        <begin position="66"/>
        <end position="86"/>
    </location>
</feature>
<dbReference type="InterPro" id="IPR023408">
    <property type="entry name" value="MscS_beta-dom_sf"/>
</dbReference>
<dbReference type="SUPFAM" id="SSF50182">
    <property type="entry name" value="Sm-like ribonucleoproteins"/>
    <property type="match status" value="1"/>
</dbReference>
<dbReference type="SUPFAM" id="SSF82689">
    <property type="entry name" value="Mechanosensitive channel protein MscS (YggB), C-terminal domain"/>
    <property type="match status" value="1"/>
</dbReference>
<keyword evidence="3" id="KW-1003">Cell membrane</keyword>
<evidence type="ECO:0000256" key="3">
    <source>
        <dbReference type="ARBA" id="ARBA00022475"/>
    </source>
</evidence>
<dbReference type="InterPro" id="IPR049278">
    <property type="entry name" value="MS_channel_C"/>
</dbReference>
<feature type="domain" description="Mechanosensitive ion channel transmembrane helices 2/3" evidence="10">
    <location>
        <begin position="143"/>
        <end position="182"/>
    </location>
</feature>
<dbReference type="InterPro" id="IPR011014">
    <property type="entry name" value="MscS_channel_TM-2"/>
</dbReference>
<evidence type="ECO:0000313" key="11">
    <source>
        <dbReference type="EMBL" id="SDN33861.1"/>
    </source>
</evidence>
<comment type="subcellular location">
    <subcellularLocation>
        <location evidence="1">Cell membrane</location>
        <topology evidence="1">Multi-pass membrane protein</topology>
    </subcellularLocation>
</comment>
<feature type="domain" description="Mechanosensitive ion channel MscS" evidence="8">
    <location>
        <begin position="184"/>
        <end position="250"/>
    </location>
</feature>
<feature type="transmembrane region" description="Helical" evidence="7">
    <location>
        <begin position="92"/>
        <end position="113"/>
    </location>
</feature>
<evidence type="ECO:0000256" key="2">
    <source>
        <dbReference type="ARBA" id="ARBA00008017"/>
    </source>
</evidence>
<dbReference type="GO" id="GO:0055085">
    <property type="term" value="P:transmembrane transport"/>
    <property type="evidence" value="ECO:0007669"/>
    <property type="project" value="InterPro"/>
</dbReference>
<dbReference type="InterPro" id="IPR006685">
    <property type="entry name" value="MscS_channel_2nd"/>
</dbReference>
<dbReference type="InterPro" id="IPR010920">
    <property type="entry name" value="LSM_dom_sf"/>
</dbReference>
<accession>A0A1H0AKJ2</accession>
<evidence type="ECO:0000259" key="10">
    <source>
        <dbReference type="Pfam" id="PF21088"/>
    </source>
</evidence>
<dbReference type="Gene3D" id="2.30.30.60">
    <property type="match status" value="1"/>
</dbReference>
<dbReference type="Pfam" id="PF00924">
    <property type="entry name" value="MS_channel_2nd"/>
    <property type="match status" value="1"/>
</dbReference>
<keyword evidence="5 7" id="KW-1133">Transmembrane helix</keyword>
<dbReference type="PANTHER" id="PTHR43634">
    <property type="entry name" value="OW CONDUCTANCE MECHANOSENSITIVE CHANNEL"/>
    <property type="match status" value="1"/>
</dbReference>
<gene>
    <name evidence="11" type="ORF">SAMN05216498_1973</name>
</gene>
<dbReference type="OrthoDB" id="9809206at2"/>
<sequence length="368" mass="42522">MNVNWRLWEYISVDNWIDIGISVGIILLFLLFSKIFTKYIFFFLVKLFNKEKTELFKQILEAYEKPLRWLFIIIGIYIAVDYFPYFEQDHSLFEHLIKSSIIILIAWGLYNLSSTSSILFMKLNDGVGLEVDQIIIPFVSRGLRFVIIAITISVILIEFDYDVTGFIAGLGLGGLAFALAAQDALKNLFGGVVIIAEKPFTLGDWIKTSSVEGTVEDINFRSTIVRTFAQALVTVPNSTLANEAITNWSKMGKRRITFNLGVEYKTPKHKLEKVVKRIEELLRNHDEIHQETIFVNFDEYNNSSLDILLYFFTKTTAWGEYLEVKQDINFKIMEILEEENVSVAFPSRTIYMDQDHQEVVEVNEETHD</sequence>
<dbReference type="GO" id="GO:0005886">
    <property type="term" value="C:plasma membrane"/>
    <property type="evidence" value="ECO:0007669"/>
    <property type="project" value="UniProtKB-SubCell"/>
</dbReference>
<evidence type="ECO:0000256" key="1">
    <source>
        <dbReference type="ARBA" id="ARBA00004651"/>
    </source>
</evidence>
<feature type="transmembrane region" description="Helical" evidence="7">
    <location>
        <begin position="20"/>
        <end position="45"/>
    </location>
</feature>
<reference evidence="11 12" key="1">
    <citation type="submission" date="2016-10" db="EMBL/GenBank/DDBJ databases">
        <authorList>
            <person name="de Groot N.N."/>
        </authorList>
    </citation>
    <scope>NUCLEOTIDE SEQUENCE [LARGE SCALE GENOMIC DNA]</scope>
    <source>
        <strain evidence="11 12">CGMCC 1.3442</strain>
    </source>
</reference>
<dbReference type="SUPFAM" id="SSF82861">
    <property type="entry name" value="Mechanosensitive channel protein MscS (YggB), transmembrane region"/>
    <property type="match status" value="1"/>
</dbReference>
<keyword evidence="12" id="KW-1185">Reference proteome</keyword>
<organism evidence="11 12">
    <name type="scientific">Tenuibacillus multivorans</name>
    <dbReference type="NCBI Taxonomy" id="237069"/>
    <lineage>
        <taxon>Bacteria</taxon>
        <taxon>Bacillati</taxon>
        <taxon>Bacillota</taxon>
        <taxon>Bacilli</taxon>
        <taxon>Bacillales</taxon>
        <taxon>Bacillaceae</taxon>
        <taxon>Tenuibacillus</taxon>
    </lineage>
</organism>
<evidence type="ECO:0000256" key="5">
    <source>
        <dbReference type="ARBA" id="ARBA00022989"/>
    </source>
</evidence>